<evidence type="ECO:0000313" key="3">
    <source>
        <dbReference type="Proteomes" id="UP000218542"/>
    </source>
</evidence>
<name>A0A286TTT9_9BACT</name>
<evidence type="ECO:0000259" key="1">
    <source>
        <dbReference type="Pfam" id="PF00561"/>
    </source>
</evidence>
<dbReference type="Pfam" id="PF00561">
    <property type="entry name" value="Abhydrolase_1"/>
    <property type="match status" value="1"/>
</dbReference>
<dbReference type="OrthoDB" id="9777090at2"/>
<proteinExistence type="predicted"/>
<sequence>MIEERVHFNSDGLKLEGVLSYDENVMSPPLALLCSPHPHLGGDMENNVILSLGKVLAENGFAVLRFNYRGVGSSESKQCNIAEVYKYWEEILNNDDCSDAIVDAVSATKYLESTVGTNKIFIAGYSFGAIVGMMLSVDNTNIKAFASVSTPFSRVDIGFLSDCKKPKLFICADNDFATSLEDVEKGIQKISDPKILDIINDCDHFYIDKEIEIANKVLKFFNH</sequence>
<dbReference type="GO" id="GO:0016787">
    <property type="term" value="F:hydrolase activity"/>
    <property type="evidence" value="ECO:0007669"/>
    <property type="project" value="UniProtKB-KW"/>
</dbReference>
<accession>A0A286TTT9</accession>
<dbReference type="AlphaFoldDB" id="A0A286TTT9"/>
<dbReference type="PANTHER" id="PTHR42103">
    <property type="entry name" value="ALPHA/BETA-HYDROLASES SUPERFAMILY PROTEIN"/>
    <property type="match status" value="1"/>
</dbReference>
<feature type="domain" description="AB hydrolase-1" evidence="1">
    <location>
        <begin position="52"/>
        <end position="151"/>
    </location>
</feature>
<dbReference type="InterPro" id="IPR000073">
    <property type="entry name" value="AB_hydrolase_1"/>
</dbReference>
<reference evidence="3" key="1">
    <citation type="journal article" date="2017" name="Environ. Microbiol. Rep.">
        <title>Genetic Diversity of Marine Anaerobic Ammonium-Oxidizing Bacteria as Revealed by Genomic and Proteomic Analyses of 'Candidatus Scalindua japonica'.</title>
        <authorList>
            <person name="Oshiki M."/>
            <person name="Mizuto K."/>
            <person name="Kimura Z."/>
            <person name="Kindaichi T."/>
            <person name="Satoh H."/>
            <person name="Okabe S."/>
        </authorList>
    </citation>
    <scope>NUCLEOTIDE SEQUENCE [LARGE SCALE GENOMIC DNA]</scope>
    <source>
        <strain evidence="3">husup-a2</strain>
    </source>
</reference>
<dbReference type="InterPro" id="IPR029058">
    <property type="entry name" value="AB_hydrolase_fold"/>
</dbReference>
<dbReference type="SUPFAM" id="SSF53474">
    <property type="entry name" value="alpha/beta-Hydrolases"/>
    <property type="match status" value="1"/>
</dbReference>
<dbReference type="EMBL" id="BAOS01000001">
    <property type="protein sequence ID" value="GAX59319.1"/>
    <property type="molecule type" value="Genomic_DNA"/>
</dbReference>
<evidence type="ECO:0000313" key="2">
    <source>
        <dbReference type="EMBL" id="GAX59319.1"/>
    </source>
</evidence>
<organism evidence="2 3">
    <name type="scientific">Candidatus Scalindua japonica</name>
    <dbReference type="NCBI Taxonomy" id="1284222"/>
    <lineage>
        <taxon>Bacteria</taxon>
        <taxon>Pseudomonadati</taxon>
        <taxon>Planctomycetota</taxon>
        <taxon>Candidatus Brocadiia</taxon>
        <taxon>Candidatus Brocadiales</taxon>
        <taxon>Candidatus Scalinduaceae</taxon>
        <taxon>Candidatus Scalindua</taxon>
    </lineage>
</organism>
<gene>
    <name evidence="2" type="ORF">SCALIN_C01_0250</name>
</gene>
<dbReference type="RefSeq" id="WP_096892452.1">
    <property type="nucleotide sequence ID" value="NZ_BAOS01000001.1"/>
</dbReference>
<protein>
    <submittedName>
        <fullName evidence="2">Hydrolase of the alpha/beta superfamily</fullName>
    </submittedName>
</protein>
<dbReference type="Gene3D" id="3.40.50.1820">
    <property type="entry name" value="alpha/beta hydrolase"/>
    <property type="match status" value="1"/>
</dbReference>
<dbReference type="Proteomes" id="UP000218542">
    <property type="component" value="Unassembled WGS sequence"/>
</dbReference>
<dbReference type="PANTHER" id="PTHR42103:SF2">
    <property type="entry name" value="AB HYDROLASE-1 DOMAIN-CONTAINING PROTEIN"/>
    <property type="match status" value="1"/>
</dbReference>
<comment type="caution">
    <text evidence="2">The sequence shown here is derived from an EMBL/GenBank/DDBJ whole genome shotgun (WGS) entry which is preliminary data.</text>
</comment>
<keyword evidence="2" id="KW-0378">Hydrolase</keyword>
<keyword evidence="3" id="KW-1185">Reference proteome</keyword>